<evidence type="ECO:0000256" key="2">
    <source>
        <dbReference type="SAM" id="SignalP"/>
    </source>
</evidence>
<dbReference type="KEGG" id="ahw:NCTC11636_01432"/>
<dbReference type="Proteomes" id="UP000266895">
    <property type="component" value="Chromosome"/>
</dbReference>
<keyword evidence="5" id="KW-1185">Reference proteome</keyword>
<evidence type="ECO:0000313" key="5">
    <source>
        <dbReference type="Proteomes" id="UP000266895"/>
    </source>
</evidence>
<proteinExistence type="predicted"/>
<evidence type="ECO:0000259" key="3">
    <source>
        <dbReference type="Pfam" id="PF21946"/>
    </source>
</evidence>
<feature type="chain" id="PRO_5019385948" description="LppM domain-containing protein" evidence="2">
    <location>
        <begin position="37"/>
        <end position="258"/>
    </location>
</feature>
<sequence length="258" mass="25808">MPILDRTPSAHHARSRALTAPLATLGAAGIALGASACTAHMDMTIDEAGTYDVVMVMRDTTGTVFTEQTNCEDYADPELVGASPGATVTSTPVGAAGDSAGLGCEVRVSGVTVPEADGAQTEGSLVVRDGDLYVVTIAPYLTDEATSQATAGATSDPGATPQSLTEVVDARVSVSFPGAVVEDGGGSVSGSTVTWADADLLAGGVSASGYASPQAGMNVWDRFAPWIIGAVVAAGAALGAAGWRRRAGRRRAHSTSAP</sequence>
<dbReference type="EMBL" id="LR134350">
    <property type="protein sequence ID" value="VEG28235.1"/>
    <property type="molecule type" value="Genomic_DNA"/>
</dbReference>
<feature type="domain" description="LppM" evidence="3">
    <location>
        <begin position="39"/>
        <end position="197"/>
    </location>
</feature>
<evidence type="ECO:0000313" key="4">
    <source>
        <dbReference type="EMBL" id="VEG28235.1"/>
    </source>
</evidence>
<keyword evidence="1" id="KW-1133">Transmembrane helix</keyword>
<dbReference type="AlphaFoldDB" id="A0A448HH09"/>
<evidence type="ECO:0000256" key="1">
    <source>
        <dbReference type="SAM" id="Phobius"/>
    </source>
</evidence>
<name>A0A448HH09_9ACTO</name>
<accession>A0A448HH09</accession>
<keyword evidence="1" id="KW-0812">Transmembrane</keyword>
<keyword evidence="1" id="KW-0472">Membrane</keyword>
<protein>
    <recommendedName>
        <fullName evidence="3">LppM domain-containing protein</fullName>
    </recommendedName>
</protein>
<feature type="transmembrane region" description="Helical" evidence="1">
    <location>
        <begin position="223"/>
        <end position="243"/>
    </location>
</feature>
<dbReference type="InterPro" id="IPR053807">
    <property type="entry name" value="LppM"/>
</dbReference>
<dbReference type="RefSeq" id="WP_232009641.1">
    <property type="nucleotide sequence ID" value="NZ_LR134350.1"/>
</dbReference>
<feature type="signal peptide" evidence="2">
    <location>
        <begin position="1"/>
        <end position="36"/>
    </location>
</feature>
<gene>
    <name evidence="4" type="ORF">NCTC11636_01432</name>
</gene>
<dbReference type="Pfam" id="PF21946">
    <property type="entry name" value="LppM"/>
    <property type="match status" value="1"/>
</dbReference>
<reference evidence="4 5" key="1">
    <citation type="submission" date="2018-12" db="EMBL/GenBank/DDBJ databases">
        <authorList>
            <consortium name="Pathogen Informatics"/>
        </authorList>
    </citation>
    <scope>NUCLEOTIDE SEQUENCE [LARGE SCALE GENOMIC DNA]</scope>
    <source>
        <strain evidence="4 5">NCTC11636</strain>
    </source>
</reference>
<organism evidence="4 5">
    <name type="scientific">Actinomyces howellii</name>
    <dbReference type="NCBI Taxonomy" id="52771"/>
    <lineage>
        <taxon>Bacteria</taxon>
        <taxon>Bacillati</taxon>
        <taxon>Actinomycetota</taxon>
        <taxon>Actinomycetes</taxon>
        <taxon>Actinomycetales</taxon>
        <taxon>Actinomycetaceae</taxon>
        <taxon>Actinomyces</taxon>
    </lineage>
</organism>
<keyword evidence="2" id="KW-0732">Signal</keyword>